<evidence type="ECO:0000259" key="8">
    <source>
        <dbReference type="PROSITE" id="PS50192"/>
    </source>
</evidence>
<organism evidence="10">
    <name type="scientific">uncultured Desulfobacterium sp</name>
    <dbReference type="NCBI Taxonomy" id="201089"/>
    <lineage>
        <taxon>Bacteria</taxon>
        <taxon>Pseudomonadati</taxon>
        <taxon>Thermodesulfobacteriota</taxon>
        <taxon>Desulfobacteria</taxon>
        <taxon>Desulfobacterales</taxon>
        <taxon>Desulfobacteriaceae</taxon>
        <taxon>Desulfobacterium</taxon>
        <taxon>environmental samples</taxon>
    </lineage>
</organism>
<dbReference type="CDD" id="cd06225">
    <property type="entry name" value="HAMP"/>
    <property type="match status" value="1"/>
</dbReference>
<dbReference type="GO" id="GO:0005886">
    <property type="term" value="C:plasma membrane"/>
    <property type="evidence" value="ECO:0007669"/>
    <property type="project" value="UniProtKB-SubCell"/>
</dbReference>
<dbReference type="PANTHER" id="PTHR32089">
    <property type="entry name" value="METHYL-ACCEPTING CHEMOTAXIS PROTEIN MCPB"/>
    <property type="match status" value="1"/>
</dbReference>
<dbReference type="GO" id="GO:0004888">
    <property type="term" value="F:transmembrane signaling receptor activity"/>
    <property type="evidence" value="ECO:0007669"/>
    <property type="project" value="InterPro"/>
</dbReference>
<keyword evidence="6" id="KW-1133">Transmembrane helix</keyword>
<dbReference type="PROSITE" id="PS50192">
    <property type="entry name" value="T_SNARE"/>
    <property type="match status" value="1"/>
</dbReference>
<comment type="similarity">
    <text evidence="4">Belongs to the methyl-accepting chemotaxis (MCP) protein family.</text>
</comment>
<keyword evidence="3 5" id="KW-0807">Transducer</keyword>
<protein>
    <recommendedName>
        <fullName evidence="11">Methyl-accepting chemotaxis protein</fullName>
    </recommendedName>
</protein>
<dbReference type="SMART" id="SM00304">
    <property type="entry name" value="HAMP"/>
    <property type="match status" value="1"/>
</dbReference>
<keyword evidence="2" id="KW-1003">Cell membrane</keyword>
<sequence>MLKNVRMMPKLIGSFSLVAGIVLVIGIVGYSGISSTFKSLEEVSDVHLPSVKALQILDAGQMEINSIEKVMLIPEVEVKLREEQYKRFKTLDAMIEEAYKTFESFPRTEEQEQLWEQFVPLWEQWKKDHADYIKIYDKPDQMGNMDWEKISRQTMFVCQVSFDKSREVFKKIIDSYSATVEQFKAASKVNVSRTQKAMIVVMSVGVIVALIFGVVLSLSVTRPIEKGVSFAEKIAEGDLSKTLDIDQNDEIGVQAKAMNRIVVRLGHMFGDIASGVETLFSSSNSLAGIAQQMSLGANQTTDKSNLAASAAQQMSTNMNSVAAAMEQASANVGMVATAAEEMTSTVNEIAQNSEKARNITAEAVSKAKVASERVAELGKAAQDIGKVTEAITEISEQTNLLALNATIEAARAGEAGKGFAVVANEIKELARQTAEATQEIKGKIGGIQDATGGTVNEIGQISNVIDQVNEIVSTIATAVEEQSVTTREIAGNVSQAAQGIQDVNEHVAQSSVVAGEISKDIAEVNQASVEISNSSSQVNLSAEELNRLADQLKGMVAKFKINSQLEEVGQTA</sequence>
<dbReference type="InterPro" id="IPR004089">
    <property type="entry name" value="MCPsignal_dom"/>
</dbReference>
<evidence type="ECO:0000313" key="10">
    <source>
        <dbReference type="EMBL" id="SPD72790.1"/>
    </source>
</evidence>
<evidence type="ECO:0000256" key="3">
    <source>
        <dbReference type="ARBA" id="ARBA00023224"/>
    </source>
</evidence>
<evidence type="ECO:0000256" key="6">
    <source>
        <dbReference type="SAM" id="Phobius"/>
    </source>
</evidence>
<evidence type="ECO:0000256" key="4">
    <source>
        <dbReference type="ARBA" id="ARBA00029447"/>
    </source>
</evidence>
<dbReference type="AlphaFoldDB" id="A0A445MTJ4"/>
<feature type="domain" description="HAMP" evidence="9">
    <location>
        <begin position="218"/>
        <end position="270"/>
    </location>
</feature>
<dbReference type="Pfam" id="PF00015">
    <property type="entry name" value="MCPsignal"/>
    <property type="match status" value="1"/>
</dbReference>
<dbReference type="SMART" id="SM00283">
    <property type="entry name" value="MA"/>
    <property type="match status" value="1"/>
</dbReference>
<dbReference type="Gene3D" id="1.10.8.500">
    <property type="entry name" value="HAMP domain in histidine kinase"/>
    <property type="match status" value="1"/>
</dbReference>
<dbReference type="EMBL" id="OJIN01000061">
    <property type="protein sequence ID" value="SPD72790.1"/>
    <property type="molecule type" value="Genomic_DNA"/>
</dbReference>
<evidence type="ECO:0000259" key="7">
    <source>
        <dbReference type="PROSITE" id="PS50111"/>
    </source>
</evidence>
<reference evidence="10" key="1">
    <citation type="submission" date="2018-01" db="EMBL/GenBank/DDBJ databases">
        <authorList>
            <person name="Regsiter A."/>
            <person name="William W."/>
        </authorList>
    </citation>
    <scope>NUCLEOTIDE SEQUENCE</scope>
    <source>
        <strain evidence="10">TRIP AH-1</strain>
    </source>
</reference>
<feature type="domain" description="Methyl-accepting transducer" evidence="7">
    <location>
        <begin position="289"/>
        <end position="525"/>
    </location>
</feature>
<dbReference type="InterPro" id="IPR004090">
    <property type="entry name" value="Chemotax_Me-accpt_rcpt"/>
</dbReference>
<evidence type="ECO:0008006" key="11">
    <source>
        <dbReference type="Google" id="ProtNLM"/>
    </source>
</evidence>
<dbReference type="PROSITE" id="PS50111">
    <property type="entry name" value="CHEMOTAXIS_TRANSDUC_2"/>
    <property type="match status" value="1"/>
</dbReference>
<dbReference type="InterPro" id="IPR024478">
    <property type="entry name" value="HlyB_4HB_MCP"/>
</dbReference>
<dbReference type="SUPFAM" id="SSF58104">
    <property type="entry name" value="Methyl-accepting chemotaxis protein (MCP) signaling domain"/>
    <property type="match status" value="1"/>
</dbReference>
<dbReference type="PRINTS" id="PR00260">
    <property type="entry name" value="CHEMTRNSDUCR"/>
</dbReference>
<proteinExistence type="inferred from homology"/>
<dbReference type="PROSITE" id="PS50885">
    <property type="entry name" value="HAMP"/>
    <property type="match status" value="1"/>
</dbReference>
<accession>A0A445MTJ4</accession>
<gene>
    <name evidence="10" type="ORF">PITCH_A1530020</name>
</gene>
<evidence type="ECO:0000256" key="2">
    <source>
        <dbReference type="ARBA" id="ARBA00022519"/>
    </source>
</evidence>
<name>A0A445MTJ4_9BACT</name>
<keyword evidence="6" id="KW-0812">Transmembrane</keyword>
<keyword evidence="6" id="KW-0472">Membrane</keyword>
<dbReference type="Pfam" id="PF00672">
    <property type="entry name" value="HAMP"/>
    <property type="match status" value="1"/>
</dbReference>
<evidence type="ECO:0000256" key="1">
    <source>
        <dbReference type="ARBA" id="ARBA00004429"/>
    </source>
</evidence>
<dbReference type="GO" id="GO:0006935">
    <property type="term" value="P:chemotaxis"/>
    <property type="evidence" value="ECO:0007669"/>
    <property type="project" value="InterPro"/>
</dbReference>
<feature type="transmembrane region" description="Helical" evidence="6">
    <location>
        <begin position="197"/>
        <end position="220"/>
    </location>
</feature>
<dbReference type="Gene3D" id="1.10.287.950">
    <property type="entry name" value="Methyl-accepting chemotaxis protein"/>
    <property type="match status" value="1"/>
</dbReference>
<evidence type="ECO:0000259" key="9">
    <source>
        <dbReference type="PROSITE" id="PS50885"/>
    </source>
</evidence>
<dbReference type="Pfam" id="PF12729">
    <property type="entry name" value="4HB_MCP_1"/>
    <property type="match status" value="1"/>
</dbReference>
<comment type="subcellular location">
    <subcellularLocation>
        <location evidence="1">Cell inner membrane</location>
        <topology evidence="1">Multi-pass membrane protein</topology>
    </subcellularLocation>
</comment>
<dbReference type="PANTHER" id="PTHR32089:SF112">
    <property type="entry name" value="LYSOZYME-LIKE PROTEIN-RELATED"/>
    <property type="match status" value="1"/>
</dbReference>
<dbReference type="GO" id="GO:0007165">
    <property type="term" value="P:signal transduction"/>
    <property type="evidence" value="ECO:0007669"/>
    <property type="project" value="UniProtKB-KW"/>
</dbReference>
<dbReference type="InterPro" id="IPR003660">
    <property type="entry name" value="HAMP_dom"/>
</dbReference>
<dbReference type="InterPro" id="IPR000727">
    <property type="entry name" value="T_SNARE_dom"/>
</dbReference>
<feature type="domain" description="T-SNARE coiled-coil homology" evidence="8">
    <location>
        <begin position="457"/>
        <end position="510"/>
    </location>
</feature>
<feature type="transmembrane region" description="Helical" evidence="6">
    <location>
        <begin position="12"/>
        <end position="33"/>
    </location>
</feature>
<evidence type="ECO:0000256" key="5">
    <source>
        <dbReference type="PROSITE-ProRule" id="PRU00284"/>
    </source>
</evidence>
<keyword evidence="2" id="KW-0997">Cell inner membrane</keyword>